<dbReference type="EMBL" id="CP069038">
    <property type="protein sequence ID" value="QRD03873.1"/>
    <property type="molecule type" value="Genomic_DNA"/>
</dbReference>
<protein>
    <submittedName>
        <fullName evidence="2">Uncharacterized protein</fullName>
    </submittedName>
</protein>
<feature type="region of interest" description="Disordered" evidence="1">
    <location>
        <begin position="39"/>
        <end position="59"/>
    </location>
</feature>
<evidence type="ECO:0000313" key="2">
    <source>
        <dbReference type="EMBL" id="QRD03873.1"/>
    </source>
</evidence>
<dbReference type="VEuPathDB" id="FungiDB:JI435_420430"/>
<name>A0A7U2I875_PHANO</name>
<evidence type="ECO:0000256" key="1">
    <source>
        <dbReference type="SAM" id="MobiDB-lite"/>
    </source>
</evidence>
<dbReference type="Proteomes" id="UP000663193">
    <property type="component" value="Chromosome 16"/>
</dbReference>
<organism evidence="2 3">
    <name type="scientific">Phaeosphaeria nodorum (strain SN15 / ATCC MYA-4574 / FGSC 10173)</name>
    <name type="common">Glume blotch fungus</name>
    <name type="synonym">Parastagonospora nodorum</name>
    <dbReference type="NCBI Taxonomy" id="321614"/>
    <lineage>
        <taxon>Eukaryota</taxon>
        <taxon>Fungi</taxon>
        <taxon>Dikarya</taxon>
        <taxon>Ascomycota</taxon>
        <taxon>Pezizomycotina</taxon>
        <taxon>Dothideomycetes</taxon>
        <taxon>Pleosporomycetidae</taxon>
        <taxon>Pleosporales</taxon>
        <taxon>Pleosporineae</taxon>
        <taxon>Phaeosphaeriaceae</taxon>
        <taxon>Parastagonospora</taxon>
    </lineage>
</organism>
<reference evidence="3" key="1">
    <citation type="journal article" date="2021" name="BMC Genomics">
        <title>Chromosome-level genome assembly and manually-curated proteome of model necrotroph Parastagonospora nodorum Sn15 reveals a genome-wide trove of candidate effector homologs, and redundancy of virulence-related functions within an accessory chromosome.</title>
        <authorList>
            <person name="Bertazzoni S."/>
            <person name="Jones D.A.B."/>
            <person name="Phan H.T."/>
            <person name="Tan K.-C."/>
            <person name="Hane J.K."/>
        </authorList>
    </citation>
    <scope>NUCLEOTIDE SEQUENCE [LARGE SCALE GENOMIC DNA]</scope>
    <source>
        <strain evidence="3">SN15 / ATCC MYA-4574 / FGSC 10173)</strain>
    </source>
</reference>
<evidence type="ECO:0000313" key="3">
    <source>
        <dbReference type="Proteomes" id="UP000663193"/>
    </source>
</evidence>
<dbReference type="AlphaFoldDB" id="A0A7U2I875"/>
<feature type="compositionally biased region" description="Basic and acidic residues" evidence="1">
    <location>
        <begin position="43"/>
        <end position="54"/>
    </location>
</feature>
<proteinExistence type="predicted"/>
<keyword evidence="3" id="KW-1185">Reference proteome</keyword>
<sequence>MACRAHSSFEYYGQQMEAGEIAAVGRLERHRLSNRTVMARQTADGRRQTADGRRHNWRGRSRRIRSDEELRLEQRVEQSLAGELDYGTACRRNRQTRACLEKVK</sequence>
<accession>A0A7U2I875</accession>
<gene>
    <name evidence="2" type="ORF">JI435_420430</name>
</gene>